<dbReference type="EMBL" id="BJYD01000006">
    <property type="protein sequence ID" value="GEN52540.1"/>
    <property type="molecule type" value="Genomic_DNA"/>
</dbReference>
<reference evidence="1 2" key="1">
    <citation type="submission" date="2019-07" db="EMBL/GenBank/DDBJ databases">
        <title>Whole genome shotgun sequence of Halobacillus faecis NBRC 103569.</title>
        <authorList>
            <person name="Hosoyama A."/>
            <person name="Uohara A."/>
            <person name="Ohji S."/>
            <person name="Ichikawa N."/>
        </authorList>
    </citation>
    <scope>NUCLEOTIDE SEQUENCE [LARGE SCALE GENOMIC DNA]</scope>
    <source>
        <strain evidence="1 2">NBRC 103569</strain>
    </source>
</reference>
<sequence>MDTVFNGVATKNLNHYLTWFQVLKSIHHQRNEVTMHDMMVKGIYFQAPKPMIPLDYLLLLYNGYFFIQGSEQML</sequence>
<evidence type="ECO:0000313" key="2">
    <source>
        <dbReference type="Proteomes" id="UP000321886"/>
    </source>
</evidence>
<organism evidence="1 2">
    <name type="scientific">Halobacillus faecis</name>
    <dbReference type="NCBI Taxonomy" id="360184"/>
    <lineage>
        <taxon>Bacteria</taxon>
        <taxon>Bacillati</taxon>
        <taxon>Bacillota</taxon>
        <taxon>Bacilli</taxon>
        <taxon>Bacillales</taxon>
        <taxon>Bacillaceae</taxon>
        <taxon>Halobacillus</taxon>
    </lineage>
</organism>
<name>A0A511WN27_9BACI</name>
<dbReference type="AlphaFoldDB" id="A0A511WN27"/>
<keyword evidence="2" id="KW-1185">Reference proteome</keyword>
<gene>
    <name evidence="1" type="ORF">HFA01_08020</name>
</gene>
<accession>A0A511WN27</accession>
<protein>
    <submittedName>
        <fullName evidence="1">Uncharacterized protein</fullName>
    </submittedName>
</protein>
<proteinExistence type="predicted"/>
<evidence type="ECO:0000313" key="1">
    <source>
        <dbReference type="EMBL" id="GEN52540.1"/>
    </source>
</evidence>
<comment type="caution">
    <text evidence="1">The sequence shown here is derived from an EMBL/GenBank/DDBJ whole genome shotgun (WGS) entry which is preliminary data.</text>
</comment>
<dbReference type="Proteomes" id="UP000321886">
    <property type="component" value="Unassembled WGS sequence"/>
</dbReference>